<comment type="caution">
    <text evidence="1">The sequence shown here is derived from an EMBL/GenBank/DDBJ whole genome shotgun (WGS) entry which is preliminary data.</text>
</comment>
<proteinExistence type="predicted"/>
<sequence length="119" mass="14103">MIKKVRKMEAEKDLYKYNFIGLFAIILNLNFNRKNAFFCSQFVATIISEKIDALDKIPCLVTPQDLMNLDKLQLVYKGELNHYPPNKKELMENTAKERVWKQIISYTIQQTMLRRKKVS</sequence>
<dbReference type="Gene3D" id="3.90.1720.10">
    <property type="entry name" value="endopeptidase domain like (from Nostoc punctiforme)"/>
    <property type="match status" value="1"/>
</dbReference>
<reference evidence="2" key="1">
    <citation type="journal article" date="2019" name="Int. J. Syst. Evol. Microbiol.">
        <title>The Global Catalogue of Microorganisms (GCM) 10K type strain sequencing project: providing services to taxonomists for standard genome sequencing and annotation.</title>
        <authorList>
            <consortium name="The Broad Institute Genomics Platform"/>
            <consortium name="The Broad Institute Genome Sequencing Center for Infectious Disease"/>
            <person name="Wu L."/>
            <person name="Ma J."/>
        </authorList>
    </citation>
    <scope>NUCLEOTIDE SEQUENCE [LARGE SCALE GENOMIC DNA]</scope>
    <source>
        <strain evidence="2">KCTC 3913</strain>
    </source>
</reference>
<accession>A0ABW5RKH6</accession>
<dbReference type="RefSeq" id="WP_377931604.1">
    <property type="nucleotide sequence ID" value="NZ_JBHUMF010000001.1"/>
</dbReference>
<organism evidence="1 2">
    <name type="scientific">Bacillus seohaeanensis</name>
    <dbReference type="NCBI Taxonomy" id="284580"/>
    <lineage>
        <taxon>Bacteria</taxon>
        <taxon>Bacillati</taxon>
        <taxon>Bacillota</taxon>
        <taxon>Bacilli</taxon>
        <taxon>Bacillales</taxon>
        <taxon>Bacillaceae</taxon>
        <taxon>Bacillus</taxon>
    </lineage>
</organism>
<dbReference type="EMBL" id="JBHUMF010000001">
    <property type="protein sequence ID" value="MFD2679181.1"/>
    <property type="molecule type" value="Genomic_DNA"/>
</dbReference>
<evidence type="ECO:0000313" key="1">
    <source>
        <dbReference type="EMBL" id="MFD2679181.1"/>
    </source>
</evidence>
<gene>
    <name evidence="1" type="ORF">ACFSUL_00290</name>
</gene>
<protein>
    <submittedName>
        <fullName evidence="1">Uncharacterized protein</fullName>
    </submittedName>
</protein>
<evidence type="ECO:0000313" key="2">
    <source>
        <dbReference type="Proteomes" id="UP001597506"/>
    </source>
</evidence>
<dbReference type="Proteomes" id="UP001597506">
    <property type="component" value="Unassembled WGS sequence"/>
</dbReference>
<name>A0ABW5RKH6_9BACI</name>
<keyword evidence="2" id="KW-1185">Reference proteome</keyword>